<evidence type="ECO:0000313" key="2">
    <source>
        <dbReference type="EMBL" id="KAK9744192.1"/>
    </source>
</evidence>
<dbReference type="Proteomes" id="UP001458880">
    <property type="component" value="Unassembled WGS sequence"/>
</dbReference>
<name>A0AAW1MDU9_POPJA</name>
<comment type="caution">
    <text evidence="2">The sequence shown here is derived from an EMBL/GenBank/DDBJ whole genome shotgun (WGS) entry which is preliminary data.</text>
</comment>
<feature type="compositionally biased region" description="Polar residues" evidence="1">
    <location>
        <begin position="37"/>
        <end position="53"/>
    </location>
</feature>
<organism evidence="2 3">
    <name type="scientific">Popillia japonica</name>
    <name type="common">Japanese beetle</name>
    <dbReference type="NCBI Taxonomy" id="7064"/>
    <lineage>
        <taxon>Eukaryota</taxon>
        <taxon>Metazoa</taxon>
        <taxon>Ecdysozoa</taxon>
        <taxon>Arthropoda</taxon>
        <taxon>Hexapoda</taxon>
        <taxon>Insecta</taxon>
        <taxon>Pterygota</taxon>
        <taxon>Neoptera</taxon>
        <taxon>Endopterygota</taxon>
        <taxon>Coleoptera</taxon>
        <taxon>Polyphaga</taxon>
        <taxon>Scarabaeiformia</taxon>
        <taxon>Scarabaeidae</taxon>
        <taxon>Rutelinae</taxon>
        <taxon>Popillia</taxon>
    </lineage>
</organism>
<dbReference type="AlphaFoldDB" id="A0AAW1MDU9"/>
<accession>A0AAW1MDU9</accession>
<reference evidence="2 3" key="1">
    <citation type="journal article" date="2024" name="BMC Genomics">
        <title>De novo assembly and annotation of Popillia japonica's genome with initial clues to its potential as an invasive pest.</title>
        <authorList>
            <person name="Cucini C."/>
            <person name="Boschi S."/>
            <person name="Funari R."/>
            <person name="Cardaioli E."/>
            <person name="Iannotti N."/>
            <person name="Marturano G."/>
            <person name="Paoli F."/>
            <person name="Bruttini M."/>
            <person name="Carapelli A."/>
            <person name="Frati F."/>
            <person name="Nardi F."/>
        </authorList>
    </citation>
    <scope>NUCLEOTIDE SEQUENCE [LARGE SCALE GENOMIC DNA]</scope>
    <source>
        <strain evidence="2">DMR45628</strain>
    </source>
</reference>
<keyword evidence="3" id="KW-1185">Reference proteome</keyword>
<protein>
    <submittedName>
        <fullName evidence="2">Uncharacterized protein</fullName>
    </submittedName>
</protein>
<evidence type="ECO:0000256" key="1">
    <source>
        <dbReference type="SAM" id="MobiDB-lite"/>
    </source>
</evidence>
<feature type="region of interest" description="Disordered" evidence="1">
    <location>
        <begin position="37"/>
        <end position="60"/>
    </location>
</feature>
<dbReference type="EMBL" id="JASPKY010000061">
    <property type="protein sequence ID" value="KAK9744192.1"/>
    <property type="molecule type" value="Genomic_DNA"/>
</dbReference>
<sequence>MDSKKSKLTDEELCGEAQKIEDCGLELSEEKWEEQYVDSSSEATIGNGSSDTSNVENNNRNIIRVADNGRIEPVGATAESLN</sequence>
<proteinExistence type="predicted"/>
<evidence type="ECO:0000313" key="3">
    <source>
        <dbReference type="Proteomes" id="UP001458880"/>
    </source>
</evidence>
<gene>
    <name evidence="2" type="ORF">QE152_g8008</name>
</gene>